<dbReference type="CDD" id="cd02966">
    <property type="entry name" value="TlpA_like_family"/>
    <property type="match status" value="1"/>
</dbReference>
<feature type="domain" description="Thioredoxin" evidence="5">
    <location>
        <begin position="224"/>
        <end position="367"/>
    </location>
</feature>
<comment type="caution">
    <text evidence="6">The sequence shown here is derived from an EMBL/GenBank/DDBJ whole genome shotgun (WGS) entry which is preliminary data.</text>
</comment>
<reference evidence="6 7" key="1">
    <citation type="submission" date="2017-01" db="EMBL/GenBank/DDBJ databases">
        <title>A new Hymenobacter.</title>
        <authorList>
            <person name="Liang Y."/>
            <person name="Feng F."/>
        </authorList>
    </citation>
    <scope>NUCLEOTIDE SEQUENCE [LARGE SCALE GENOMIC DNA]</scope>
    <source>
        <strain evidence="6">MIMBbqt21</strain>
    </source>
</reference>
<dbReference type="PANTHER" id="PTHR42852:SF6">
    <property type="entry name" value="THIOL:DISULFIDE INTERCHANGE PROTEIN DSBE"/>
    <property type="match status" value="1"/>
</dbReference>
<dbReference type="InterPro" id="IPR036249">
    <property type="entry name" value="Thioredoxin-like_sf"/>
</dbReference>
<dbReference type="InterPro" id="IPR025380">
    <property type="entry name" value="DUF4369"/>
</dbReference>
<comment type="subcellular location">
    <subcellularLocation>
        <location evidence="1">Cell envelope</location>
    </subcellularLocation>
</comment>
<dbReference type="PANTHER" id="PTHR42852">
    <property type="entry name" value="THIOL:DISULFIDE INTERCHANGE PROTEIN DSBE"/>
    <property type="match status" value="1"/>
</dbReference>
<evidence type="ECO:0000313" key="7">
    <source>
        <dbReference type="Proteomes" id="UP000194873"/>
    </source>
</evidence>
<keyword evidence="2" id="KW-0201">Cytochrome c-type biogenesis</keyword>
<dbReference type="SUPFAM" id="SSF52833">
    <property type="entry name" value="Thioredoxin-like"/>
    <property type="match status" value="1"/>
</dbReference>
<keyword evidence="4" id="KW-0676">Redox-active center</keyword>
<dbReference type="GO" id="GO:0030313">
    <property type="term" value="C:cell envelope"/>
    <property type="evidence" value="ECO:0007669"/>
    <property type="project" value="UniProtKB-SubCell"/>
</dbReference>
<accession>A0A243W5A5</accession>
<evidence type="ECO:0000256" key="3">
    <source>
        <dbReference type="ARBA" id="ARBA00023157"/>
    </source>
</evidence>
<dbReference type="Pfam" id="PF14289">
    <property type="entry name" value="DUF4369"/>
    <property type="match status" value="1"/>
</dbReference>
<name>A0A243W5A5_9BACT</name>
<organism evidence="6 7">
    <name type="scientific">Hymenobacter crusticola</name>
    <dbReference type="NCBI Taxonomy" id="1770526"/>
    <lineage>
        <taxon>Bacteria</taxon>
        <taxon>Pseudomonadati</taxon>
        <taxon>Bacteroidota</taxon>
        <taxon>Cytophagia</taxon>
        <taxon>Cytophagales</taxon>
        <taxon>Hymenobacteraceae</taxon>
        <taxon>Hymenobacter</taxon>
    </lineage>
</organism>
<sequence>MAACNQEKPTAEIIVEGNIKHIPDGKVYLADAHQYDVILDSAECQNGHFLFKLKSDSSFTPSRVSIHYTNNTIPYDSTNSTEQFFHRLGYRMLAFYNHSKGKDSLKYHDTSFFLEKGRTRLLGDAQSNDIRVFGSRETDLTYSLNRVDFGWLGNLEGEKRAARLTFFKNKIQENPYSYYLLKEIYNAKEQYSEQELREILALFDQEVQGSTFGRKVNHYLANRTDPDQPYPNLSLTGANNQQGWMMDNGAKVNMLVFWASWCGPCRREIPQLKELYADYKDRGVNLVSISIDEKPESWQKALGQEQMGWQQLIADKEQIDLVQQKFNFNAIPFILVADSRGKEIKRFTGYEENNIHLYRTVLEEKLVGK</sequence>
<dbReference type="AlphaFoldDB" id="A0A243W5A5"/>
<protein>
    <recommendedName>
        <fullName evidence="5">Thioredoxin domain-containing protein</fullName>
    </recommendedName>
</protein>
<dbReference type="Pfam" id="PF13905">
    <property type="entry name" value="Thioredoxin_8"/>
    <property type="match status" value="1"/>
</dbReference>
<dbReference type="Gene3D" id="3.40.30.10">
    <property type="entry name" value="Glutaredoxin"/>
    <property type="match status" value="1"/>
</dbReference>
<dbReference type="GO" id="GO:0017004">
    <property type="term" value="P:cytochrome complex assembly"/>
    <property type="evidence" value="ECO:0007669"/>
    <property type="project" value="UniProtKB-KW"/>
</dbReference>
<evidence type="ECO:0000259" key="5">
    <source>
        <dbReference type="PROSITE" id="PS51352"/>
    </source>
</evidence>
<dbReference type="InterPro" id="IPR050553">
    <property type="entry name" value="Thioredoxin_ResA/DsbE_sf"/>
</dbReference>
<dbReference type="Proteomes" id="UP000194873">
    <property type="component" value="Unassembled WGS sequence"/>
</dbReference>
<proteinExistence type="predicted"/>
<dbReference type="EMBL" id="MTSE01000051">
    <property type="protein sequence ID" value="OUJ68396.1"/>
    <property type="molecule type" value="Genomic_DNA"/>
</dbReference>
<dbReference type="PROSITE" id="PS00194">
    <property type="entry name" value="THIOREDOXIN_1"/>
    <property type="match status" value="1"/>
</dbReference>
<keyword evidence="7" id="KW-1185">Reference proteome</keyword>
<evidence type="ECO:0000256" key="1">
    <source>
        <dbReference type="ARBA" id="ARBA00004196"/>
    </source>
</evidence>
<dbReference type="InterPro" id="IPR013766">
    <property type="entry name" value="Thioredoxin_domain"/>
</dbReference>
<dbReference type="InterPro" id="IPR017937">
    <property type="entry name" value="Thioredoxin_CS"/>
</dbReference>
<gene>
    <name evidence="6" type="ORF">BXP70_27975</name>
</gene>
<dbReference type="InterPro" id="IPR012336">
    <property type="entry name" value="Thioredoxin-like_fold"/>
</dbReference>
<dbReference type="PROSITE" id="PS51352">
    <property type="entry name" value="THIOREDOXIN_2"/>
    <property type="match status" value="1"/>
</dbReference>
<keyword evidence="3" id="KW-1015">Disulfide bond</keyword>
<evidence type="ECO:0000256" key="2">
    <source>
        <dbReference type="ARBA" id="ARBA00022748"/>
    </source>
</evidence>
<evidence type="ECO:0000313" key="6">
    <source>
        <dbReference type="EMBL" id="OUJ68396.1"/>
    </source>
</evidence>
<evidence type="ECO:0000256" key="4">
    <source>
        <dbReference type="ARBA" id="ARBA00023284"/>
    </source>
</evidence>